<keyword evidence="2" id="KW-1185">Reference proteome</keyword>
<gene>
    <name evidence="1" type="ORF">EM595_0103</name>
</gene>
<reference evidence="2" key="1">
    <citation type="submission" date="2015-11" db="EMBL/GenBank/DDBJ databases">
        <authorList>
            <person name="Blom J."/>
        </authorList>
    </citation>
    <scope>NUCLEOTIDE SEQUENCE [LARGE SCALE GENOMIC DNA]</scope>
</reference>
<dbReference type="Proteomes" id="UP000059419">
    <property type="component" value="Chromosome 1"/>
</dbReference>
<accession>A0A0U5GGD5</accession>
<organism evidence="1 2">
    <name type="scientific">Duffyella gerundensis</name>
    <dbReference type="NCBI Taxonomy" id="1619313"/>
    <lineage>
        <taxon>Bacteria</taxon>
        <taxon>Pseudomonadati</taxon>
        <taxon>Pseudomonadota</taxon>
        <taxon>Gammaproteobacteria</taxon>
        <taxon>Enterobacterales</taxon>
        <taxon>Erwiniaceae</taxon>
        <taxon>Duffyella</taxon>
    </lineage>
</organism>
<name>A0A0U5GGD5_9GAMM</name>
<dbReference type="STRING" id="1619313.EM595_0103"/>
<evidence type="ECO:0000313" key="2">
    <source>
        <dbReference type="Proteomes" id="UP000059419"/>
    </source>
</evidence>
<dbReference type="KEGG" id="ege:EM595_0103"/>
<proteinExistence type="predicted"/>
<protein>
    <submittedName>
        <fullName evidence="1">Uncharacterized protein</fullName>
    </submittedName>
</protein>
<dbReference type="AlphaFoldDB" id="A0A0U5GGD5"/>
<sequence>MLAVSLWRRKYQVLSSIRQNQRKEMAMQRKQFGAVP</sequence>
<evidence type="ECO:0000313" key="1">
    <source>
        <dbReference type="EMBL" id="CUU22340.1"/>
    </source>
</evidence>
<dbReference type="EMBL" id="LN907827">
    <property type="protein sequence ID" value="CUU22340.1"/>
    <property type="molecule type" value="Genomic_DNA"/>
</dbReference>